<feature type="non-terminal residue" evidence="21">
    <location>
        <position position="1"/>
    </location>
</feature>
<dbReference type="PANTHER" id="PTHR23512">
    <property type="entry name" value="MAJOR FACILITATOR SUPERFAMILY DOMAIN-CONTAINING PROTEIN 1"/>
    <property type="match status" value="1"/>
</dbReference>
<evidence type="ECO:0000256" key="12">
    <source>
        <dbReference type="ARBA" id="ARBA00044912"/>
    </source>
</evidence>
<comment type="catalytic activity">
    <reaction evidence="14">
        <text>L-lysyl-glycine(out) = L-lysyl-glycine(in)</text>
        <dbReference type="Rhea" id="RHEA:79407"/>
        <dbReference type="ChEBI" id="CHEBI:191202"/>
    </reaction>
</comment>
<dbReference type="EMBL" id="RBNJ01030764">
    <property type="protein sequence ID" value="RUS13171.1"/>
    <property type="molecule type" value="Genomic_DNA"/>
</dbReference>
<accession>A0A433P6M1</accession>
<comment type="catalytic activity">
    <reaction evidence="10">
        <text>L-lysyl-L-lysine(out) = L-lysyl-L-lysine(in)</text>
        <dbReference type="Rhea" id="RHEA:79403"/>
        <dbReference type="ChEBI" id="CHEBI:229956"/>
    </reaction>
</comment>
<dbReference type="Proteomes" id="UP000274822">
    <property type="component" value="Unassembled WGS sequence"/>
</dbReference>
<reference evidence="21 22" key="1">
    <citation type="journal article" date="2018" name="New Phytol.">
        <title>Phylogenomics of Endogonaceae and evolution of mycorrhizas within Mucoromycota.</title>
        <authorList>
            <person name="Chang Y."/>
            <person name="Desiro A."/>
            <person name="Na H."/>
            <person name="Sandor L."/>
            <person name="Lipzen A."/>
            <person name="Clum A."/>
            <person name="Barry K."/>
            <person name="Grigoriev I.V."/>
            <person name="Martin F.M."/>
            <person name="Stajich J.E."/>
            <person name="Smith M.E."/>
            <person name="Bonito G."/>
            <person name="Spatafora J.W."/>
        </authorList>
    </citation>
    <scope>NUCLEOTIDE SEQUENCE [LARGE SCALE GENOMIC DNA]</scope>
    <source>
        <strain evidence="21 22">AD002</strain>
    </source>
</reference>
<comment type="catalytic activity">
    <reaction evidence="7">
        <text>L-alpha-aminoacyl-L-lysine(out) = L-alpha-aminoacyl-L-lysine(in)</text>
        <dbReference type="Rhea" id="RHEA:79383"/>
        <dbReference type="ChEBI" id="CHEBI:229966"/>
    </reaction>
</comment>
<dbReference type="SUPFAM" id="SSF103473">
    <property type="entry name" value="MFS general substrate transporter"/>
    <property type="match status" value="1"/>
</dbReference>
<comment type="catalytic activity">
    <reaction evidence="12">
        <text>L-histidyl-L-alpha-amino acid(out) = L-histidyl-L-alpha-amino acid(in)</text>
        <dbReference type="Rhea" id="RHEA:79379"/>
        <dbReference type="ChEBI" id="CHEBI:229964"/>
    </reaction>
</comment>
<feature type="transmembrane region" description="Helical" evidence="19">
    <location>
        <begin position="64"/>
        <end position="90"/>
    </location>
</feature>
<evidence type="ECO:0000256" key="11">
    <source>
        <dbReference type="ARBA" id="ARBA00044903"/>
    </source>
</evidence>
<dbReference type="GO" id="GO:0022857">
    <property type="term" value="F:transmembrane transporter activity"/>
    <property type="evidence" value="ECO:0007669"/>
    <property type="project" value="InterPro"/>
</dbReference>
<keyword evidence="19" id="KW-0812">Transmembrane</keyword>
<comment type="catalytic activity">
    <reaction evidence="3">
        <text>L-histidyl-glycine(out) = L-histidyl-glycine(in)</text>
        <dbReference type="Rhea" id="RHEA:79395"/>
        <dbReference type="ChEBI" id="CHEBI:229957"/>
    </reaction>
</comment>
<protein>
    <recommendedName>
        <fullName evidence="15">Lysosomal dipeptide transporter MFSD1</fullName>
    </recommendedName>
    <alternativeName>
        <fullName evidence="16">Major facilitator superfamily domain-containing protein 1</fullName>
    </alternativeName>
</protein>
<evidence type="ECO:0000256" key="17">
    <source>
        <dbReference type="ARBA" id="ARBA00045709"/>
    </source>
</evidence>
<feature type="domain" description="Major facilitator superfamily (MFS) profile" evidence="20">
    <location>
        <begin position="1"/>
        <end position="330"/>
    </location>
</feature>
<dbReference type="InterPro" id="IPR036259">
    <property type="entry name" value="MFS_trans_sf"/>
</dbReference>
<evidence type="ECO:0000256" key="3">
    <source>
        <dbReference type="ARBA" id="ARBA00044878"/>
    </source>
</evidence>
<dbReference type="InterPro" id="IPR052187">
    <property type="entry name" value="MFSD1"/>
</dbReference>
<evidence type="ECO:0000256" key="6">
    <source>
        <dbReference type="ARBA" id="ARBA00044891"/>
    </source>
</evidence>
<keyword evidence="19" id="KW-1133">Transmembrane helix</keyword>
<evidence type="ECO:0000256" key="14">
    <source>
        <dbReference type="ARBA" id="ARBA00044924"/>
    </source>
</evidence>
<comment type="catalytic activity">
    <reaction evidence="8">
        <text>L-aspartyl-L-lysine(out) = L-aspartyl-L-lysine(in)</text>
        <dbReference type="Rhea" id="RHEA:79411"/>
        <dbReference type="ChEBI" id="CHEBI:229953"/>
    </reaction>
</comment>
<evidence type="ECO:0000256" key="16">
    <source>
        <dbReference type="ARBA" id="ARBA00045018"/>
    </source>
</evidence>
<comment type="catalytic activity">
    <reaction evidence="9">
        <text>L-arginyl-L-alpha-amino acid(out) = L-arginyl-L-alpha-amino acid(in)</text>
        <dbReference type="Rhea" id="RHEA:79371"/>
        <dbReference type="ChEBI" id="CHEBI:84315"/>
    </reaction>
</comment>
<dbReference type="InterPro" id="IPR020846">
    <property type="entry name" value="MFS_dom"/>
</dbReference>
<organism evidence="21 22">
    <name type="scientific">Jimgerdemannia flammicorona</name>
    <dbReference type="NCBI Taxonomy" id="994334"/>
    <lineage>
        <taxon>Eukaryota</taxon>
        <taxon>Fungi</taxon>
        <taxon>Fungi incertae sedis</taxon>
        <taxon>Mucoromycota</taxon>
        <taxon>Mucoromycotina</taxon>
        <taxon>Endogonomycetes</taxon>
        <taxon>Endogonales</taxon>
        <taxon>Endogonaceae</taxon>
        <taxon>Jimgerdemannia</taxon>
    </lineage>
</organism>
<comment type="function">
    <text evidence="17">Lysosomal dipeptide uniporter that selectively exports lysine, arginine or histidine-containing dipeptides with a net positive charge from the lysosome lumen into the cytosol. Could play a role in a specific type of protein O-glycosylation indirectly regulating macrophages migration and tissue invasion. Also essential for liver homeostasis.</text>
</comment>
<dbReference type="Pfam" id="PF07690">
    <property type="entry name" value="MFS_1"/>
    <property type="match status" value="1"/>
</dbReference>
<evidence type="ECO:0000256" key="7">
    <source>
        <dbReference type="ARBA" id="ARBA00044893"/>
    </source>
</evidence>
<name>A0A433P6M1_9FUNG</name>
<gene>
    <name evidence="21" type="ORF">BC938DRAFT_478056</name>
</gene>
<feature type="transmembrane region" description="Helical" evidence="19">
    <location>
        <begin position="141"/>
        <end position="164"/>
    </location>
</feature>
<feature type="transmembrane region" description="Helical" evidence="19">
    <location>
        <begin position="283"/>
        <end position="306"/>
    </location>
</feature>
<evidence type="ECO:0000256" key="5">
    <source>
        <dbReference type="ARBA" id="ARBA00044884"/>
    </source>
</evidence>
<comment type="catalytic activity">
    <reaction evidence="5">
        <text>L-alpha-aminoacyl-L-histidine(out) = L-alpha-aminoacyl-L-histidine(in)</text>
        <dbReference type="Rhea" id="RHEA:79375"/>
        <dbReference type="ChEBI" id="CHEBI:229967"/>
    </reaction>
</comment>
<comment type="subcellular location">
    <subcellularLocation>
        <location evidence="1">Membrane</location>
        <topology evidence="1">Multi-pass membrane protein</topology>
    </subcellularLocation>
</comment>
<comment type="subunit">
    <text evidence="18">Homodimer. Interacts with lysosomal protein GLMP (via lumenal domain); the interaction starts while both proteins are still in the endoplasmic reticulum and is required for stabilization of MFSD1 in lysosomes but has no direct effect on its targeting to lysosomes or transporter activity.</text>
</comment>
<proteinExistence type="predicted"/>
<dbReference type="AlphaFoldDB" id="A0A433P6M1"/>
<evidence type="ECO:0000313" key="21">
    <source>
        <dbReference type="EMBL" id="RUS13171.1"/>
    </source>
</evidence>
<comment type="catalytic activity">
    <reaction evidence="2">
        <text>L-lysyl-L-alanine(out) = L-lysyl-L-alanine(in)</text>
        <dbReference type="Rhea" id="RHEA:79399"/>
        <dbReference type="ChEBI" id="CHEBI:229954"/>
    </reaction>
</comment>
<dbReference type="PANTHER" id="PTHR23512:SF12">
    <property type="entry name" value="TRANSPORTER, PUTATIVE (AFU_ORTHOLOGUE AFUA_4G00260)-RELATED"/>
    <property type="match status" value="1"/>
</dbReference>
<dbReference type="PROSITE" id="PS50850">
    <property type="entry name" value="MFS"/>
    <property type="match status" value="1"/>
</dbReference>
<evidence type="ECO:0000256" key="1">
    <source>
        <dbReference type="ARBA" id="ARBA00004141"/>
    </source>
</evidence>
<evidence type="ECO:0000313" key="22">
    <source>
        <dbReference type="Proteomes" id="UP000274822"/>
    </source>
</evidence>
<comment type="caution">
    <text evidence="21">The sequence shown here is derived from an EMBL/GenBank/DDBJ whole genome shotgun (WGS) entry which is preliminary data.</text>
</comment>
<evidence type="ECO:0000256" key="4">
    <source>
        <dbReference type="ARBA" id="ARBA00044881"/>
    </source>
</evidence>
<evidence type="ECO:0000256" key="10">
    <source>
        <dbReference type="ARBA" id="ARBA00044900"/>
    </source>
</evidence>
<dbReference type="InterPro" id="IPR011701">
    <property type="entry name" value="MFS"/>
</dbReference>
<comment type="catalytic activity">
    <reaction evidence="4">
        <text>L-alpha-aminoacyl-L-arginine(out) = L-alpha-aminoacyl-L-arginine(in)</text>
        <dbReference type="Rhea" id="RHEA:79367"/>
        <dbReference type="ChEBI" id="CHEBI:229968"/>
    </reaction>
</comment>
<evidence type="ECO:0000256" key="2">
    <source>
        <dbReference type="ARBA" id="ARBA00044876"/>
    </source>
</evidence>
<comment type="catalytic activity">
    <reaction evidence="6">
        <text>L-lysyl-L-alpha-amino acid(out) = L-lysyl-L-alpha-amino acid(in)</text>
        <dbReference type="Rhea" id="RHEA:79387"/>
        <dbReference type="ChEBI" id="CHEBI:229965"/>
    </reaction>
</comment>
<evidence type="ECO:0000259" key="20">
    <source>
        <dbReference type="PROSITE" id="PS50850"/>
    </source>
</evidence>
<evidence type="ECO:0000256" key="13">
    <source>
        <dbReference type="ARBA" id="ARBA00044919"/>
    </source>
</evidence>
<feature type="non-terminal residue" evidence="21">
    <location>
        <position position="330"/>
    </location>
</feature>
<feature type="transmembrane region" description="Helical" evidence="19">
    <location>
        <begin position="195"/>
        <end position="214"/>
    </location>
</feature>
<evidence type="ECO:0000256" key="15">
    <source>
        <dbReference type="ARBA" id="ARBA00044985"/>
    </source>
</evidence>
<evidence type="ECO:0000256" key="8">
    <source>
        <dbReference type="ARBA" id="ARBA00044898"/>
    </source>
</evidence>
<evidence type="ECO:0000256" key="19">
    <source>
        <dbReference type="SAM" id="Phobius"/>
    </source>
</evidence>
<comment type="catalytic activity">
    <reaction evidence="13">
        <text>L-alanyl-L-lysine(out) = L-alanyl-L-lysine(in)</text>
        <dbReference type="Rhea" id="RHEA:79415"/>
        <dbReference type="ChEBI" id="CHEBI:192470"/>
    </reaction>
</comment>
<feature type="transmembrane region" description="Helical" evidence="19">
    <location>
        <begin position="241"/>
        <end position="263"/>
    </location>
</feature>
<dbReference type="GO" id="GO:0016020">
    <property type="term" value="C:membrane"/>
    <property type="evidence" value="ECO:0007669"/>
    <property type="project" value="UniProtKB-SubCell"/>
</dbReference>
<evidence type="ECO:0000256" key="9">
    <source>
        <dbReference type="ARBA" id="ARBA00044899"/>
    </source>
</evidence>
<keyword evidence="19" id="KW-0472">Membrane</keyword>
<comment type="catalytic activity">
    <reaction evidence="11">
        <text>L-arginyl-glycine(out) = L-arginyl-glycine(in)</text>
        <dbReference type="Rhea" id="RHEA:79391"/>
        <dbReference type="ChEBI" id="CHEBI:229955"/>
    </reaction>
</comment>
<evidence type="ECO:0000256" key="18">
    <source>
        <dbReference type="ARBA" id="ARBA00046376"/>
    </source>
</evidence>
<sequence length="330" mass="36303">GSHYAAHTLGALKSTLKKELDITNSQYGVLQSSVSLVNTILPVLGGVFIDAFGSARGSILSTSLIVLGNVLVAVSTSTVSFPTMIVGRVLYGVGSGTIVIVQETILGNWFAGRSLAVVIGLQIASSRLVRGFLKGLGNDRASFLANLTVVPIANWTGFYGWAFWVSPSSRSVDLYPPLKIFIYPSPPPLPPAPQFSALLCLFSLLVNLCYFLLLRHLHREVLMPQDIAKLRRKKEFRWQRVLLFPATYWLMMLTYFVLGAVWTSFLHINSEFVKFKFGSTDEIAAYNSSVAQLAPIFIVPFLGLLLDRYGQRCLAGTCPPPLSLFQFMLC</sequence>
<dbReference type="Gene3D" id="1.20.1250.20">
    <property type="entry name" value="MFS general substrate transporter like domains"/>
    <property type="match status" value="2"/>
</dbReference>
<feature type="transmembrane region" description="Helical" evidence="19">
    <location>
        <begin position="33"/>
        <end position="52"/>
    </location>
</feature>
<keyword evidence="22" id="KW-1185">Reference proteome</keyword>